<dbReference type="Pfam" id="PF01182">
    <property type="entry name" value="Glucosamine_iso"/>
    <property type="match status" value="1"/>
</dbReference>
<comment type="similarity">
    <text evidence="4">Belongs to the glucosamine/galactosamine-6-phosphate isomerase family. NagB subfamily.</text>
</comment>
<dbReference type="GO" id="GO:0042802">
    <property type="term" value="F:identical protein binding"/>
    <property type="evidence" value="ECO:0007669"/>
    <property type="project" value="TreeGrafter"/>
</dbReference>
<dbReference type="EMBL" id="CP013652">
    <property type="protein sequence ID" value="ALS20812.1"/>
    <property type="molecule type" value="Genomic_DNA"/>
</dbReference>
<dbReference type="FunFam" id="3.40.50.1360:FF:000003">
    <property type="entry name" value="Glucosamine-6-phosphate deaminase"/>
    <property type="match status" value="1"/>
</dbReference>
<gene>
    <name evidence="4" type="primary">nagB</name>
    <name evidence="5" type="ORF">IJ22_04230</name>
</gene>
<evidence type="ECO:0000313" key="6">
    <source>
        <dbReference type="Proteomes" id="UP000061660"/>
    </source>
</evidence>
<feature type="active site" description="For ring-opening step" evidence="4">
    <location>
        <position position="143"/>
    </location>
</feature>
<organism evidence="5 6">
    <name type="scientific">Paenibacillus naphthalenovorans</name>
    <dbReference type="NCBI Taxonomy" id="162209"/>
    <lineage>
        <taxon>Bacteria</taxon>
        <taxon>Bacillati</taxon>
        <taxon>Bacillota</taxon>
        <taxon>Bacilli</taxon>
        <taxon>Bacillales</taxon>
        <taxon>Paenibacillaceae</taxon>
        <taxon>Paenibacillus</taxon>
    </lineage>
</organism>
<evidence type="ECO:0000256" key="2">
    <source>
        <dbReference type="ARBA" id="ARBA00022801"/>
    </source>
</evidence>
<dbReference type="GO" id="GO:0006043">
    <property type="term" value="P:glucosamine catabolic process"/>
    <property type="evidence" value="ECO:0007669"/>
    <property type="project" value="TreeGrafter"/>
</dbReference>
<dbReference type="InterPro" id="IPR037171">
    <property type="entry name" value="NagB/RpiA_transferase-like"/>
</dbReference>
<accession>A0A0U2UC88</accession>
<evidence type="ECO:0000256" key="3">
    <source>
        <dbReference type="ARBA" id="ARBA00023277"/>
    </source>
</evidence>
<comment type="function">
    <text evidence="4">Catalyzes the reversible isomerization-deamination of glucosamine 6-phosphate (GlcN6P) to form fructose 6-phosphate (Fru6P) and ammonium ion.</text>
</comment>
<comment type="catalytic activity">
    <reaction evidence="1 4">
        <text>alpha-D-glucosamine 6-phosphate + H2O = beta-D-fructose 6-phosphate + NH4(+)</text>
        <dbReference type="Rhea" id="RHEA:12172"/>
        <dbReference type="ChEBI" id="CHEBI:15377"/>
        <dbReference type="ChEBI" id="CHEBI:28938"/>
        <dbReference type="ChEBI" id="CHEBI:57634"/>
        <dbReference type="ChEBI" id="CHEBI:75989"/>
        <dbReference type="EC" id="3.5.99.6"/>
    </reaction>
</comment>
<comment type="pathway">
    <text evidence="4">Amino-sugar metabolism; N-acetylneuraminate degradation; D-fructose 6-phosphate from N-acetylneuraminate: step 5/5.</text>
</comment>
<dbReference type="InterPro" id="IPR006148">
    <property type="entry name" value="Glc/Gal-6P_isomerase"/>
</dbReference>
<feature type="active site" description="Proton acceptor; for enolization step" evidence="4">
    <location>
        <position position="67"/>
    </location>
</feature>
<keyword evidence="6" id="KW-1185">Reference proteome</keyword>
<dbReference type="CDD" id="cd01399">
    <property type="entry name" value="GlcN6P_deaminase"/>
    <property type="match status" value="1"/>
</dbReference>
<dbReference type="InterPro" id="IPR018321">
    <property type="entry name" value="Glucosamine6P_isomerase_CS"/>
</dbReference>
<dbReference type="OrthoDB" id="9791139at2"/>
<dbReference type="NCBIfam" id="TIGR00502">
    <property type="entry name" value="nagB"/>
    <property type="match status" value="1"/>
</dbReference>
<dbReference type="HAMAP" id="MF_01241">
    <property type="entry name" value="GlcN6P_deamin"/>
    <property type="match status" value="1"/>
</dbReference>
<dbReference type="PANTHER" id="PTHR11280">
    <property type="entry name" value="GLUCOSAMINE-6-PHOSPHATE ISOMERASE"/>
    <property type="match status" value="1"/>
</dbReference>
<dbReference type="EC" id="3.5.99.6" evidence="4"/>
<name>A0A0U2UC88_9BACL</name>
<dbReference type="Gene3D" id="3.40.50.1360">
    <property type="match status" value="1"/>
</dbReference>
<reference evidence="5 6" key="2">
    <citation type="journal article" date="2016" name="Genome Announc.">
        <title>Complete Genome Sequences of Two Interactive Moderate Thermophiles, Paenibacillus napthalenovorans 32O-Y and Paenibacillus sp. 32O-W.</title>
        <authorList>
            <person name="Butler R.R.III."/>
            <person name="Wang J."/>
            <person name="Stark B.C."/>
            <person name="Pombert J.F."/>
        </authorList>
    </citation>
    <scope>NUCLEOTIDE SEQUENCE [LARGE SCALE GENOMIC DNA]</scope>
    <source>
        <strain evidence="5 6">32O-Y</strain>
    </source>
</reference>
<protein>
    <recommendedName>
        <fullName evidence="4">Glucosamine-6-phosphate deaminase</fullName>
        <ecNumber evidence="4">3.5.99.6</ecNumber>
    </recommendedName>
    <alternativeName>
        <fullName evidence="4">GlcN6P deaminase</fullName>
        <shortName evidence="4">GNPDA</shortName>
    </alternativeName>
    <alternativeName>
        <fullName evidence="4">Glucosamine-6-phosphate isomerase</fullName>
    </alternativeName>
</protein>
<dbReference type="GO" id="GO:0005737">
    <property type="term" value="C:cytoplasm"/>
    <property type="evidence" value="ECO:0007669"/>
    <property type="project" value="TreeGrafter"/>
</dbReference>
<dbReference type="PROSITE" id="PS01161">
    <property type="entry name" value="GLC_GALNAC_ISOMERASE"/>
    <property type="match status" value="1"/>
</dbReference>
<dbReference type="AlphaFoldDB" id="A0A0U2UC88"/>
<dbReference type="PANTHER" id="PTHR11280:SF5">
    <property type="entry name" value="GLUCOSAMINE-6-PHOSPHATE ISOMERASE"/>
    <property type="match status" value="1"/>
</dbReference>
<dbReference type="UniPathway" id="UPA00629">
    <property type="reaction ID" value="UER00684"/>
</dbReference>
<keyword evidence="3 4" id="KW-0119">Carbohydrate metabolism</keyword>
<dbReference type="PATRIC" id="fig|162209.4.peg.447"/>
<dbReference type="STRING" id="162209.IJ22_04230"/>
<dbReference type="GO" id="GO:0005975">
    <property type="term" value="P:carbohydrate metabolic process"/>
    <property type="evidence" value="ECO:0007669"/>
    <property type="project" value="InterPro"/>
</dbReference>
<evidence type="ECO:0000256" key="1">
    <source>
        <dbReference type="ARBA" id="ARBA00000644"/>
    </source>
</evidence>
<keyword evidence="2 4" id="KW-0378">Hydrolase</keyword>
<dbReference type="GO" id="GO:0006046">
    <property type="term" value="P:N-acetylglucosamine catabolic process"/>
    <property type="evidence" value="ECO:0007669"/>
    <property type="project" value="UniProtKB-UniRule"/>
</dbReference>
<dbReference type="RefSeq" id="WP_062406897.1">
    <property type="nucleotide sequence ID" value="NZ_BJCS01000002.1"/>
</dbReference>
<proteinExistence type="inferred from homology"/>
<comment type="caution">
    <text evidence="4">Lacks conserved residue(s) required for the propagation of feature annotation.</text>
</comment>
<dbReference type="InterPro" id="IPR004547">
    <property type="entry name" value="Glucosamine6P_isomerase"/>
</dbReference>
<feature type="active site" description="Proton acceptor; for ring-opening step" evidence="4">
    <location>
        <position position="138"/>
    </location>
</feature>
<dbReference type="GO" id="GO:0004342">
    <property type="term" value="F:glucosamine-6-phosphate deaminase activity"/>
    <property type="evidence" value="ECO:0007669"/>
    <property type="project" value="UniProtKB-UniRule"/>
</dbReference>
<dbReference type="GO" id="GO:0019262">
    <property type="term" value="P:N-acetylneuraminate catabolic process"/>
    <property type="evidence" value="ECO:0007669"/>
    <property type="project" value="UniProtKB-UniRule"/>
</dbReference>
<dbReference type="KEGG" id="pnp:IJ22_04230"/>
<evidence type="ECO:0000313" key="5">
    <source>
        <dbReference type="EMBL" id="ALS20812.1"/>
    </source>
</evidence>
<dbReference type="SUPFAM" id="SSF100950">
    <property type="entry name" value="NagB/RpiA/CoA transferase-like"/>
    <property type="match status" value="1"/>
</dbReference>
<evidence type="ECO:0000256" key="4">
    <source>
        <dbReference type="HAMAP-Rule" id="MF_01241"/>
    </source>
</evidence>
<reference evidence="6" key="1">
    <citation type="submission" date="2015-12" db="EMBL/GenBank/DDBJ databases">
        <title>Complete genome sequences of two moderately thermophilic Paenibacillus species.</title>
        <authorList>
            <person name="Butler R.III."/>
            <person name="Wang J."/>
            <person name="Stark B.C."/>
            <person name="Pombert J.-F."/>
        </authorList>
    </citation>
    <scope>NUCLEOTIDE SEQUENCE [LARGE SCALE GENOMIC DNA]</scope>
    <source>
        <strain evidence="6">32O-Y</strain>
    </source>
</reference>
<dbReference type="Proteomes" id="UP000061660">
    <property type="component" value="Chromosome"/>
</dbReference>
<feature type="active site" description="For ring-opening step" evidence="4">
    <location>
        <position position="136"/>
    </location>
</feature>
<sequence length="242" mass="26357">MNILKFRSQKELNQAGAGMIIEILQTNPGAVLGLATGGTPVGIYQELAAAHRQGLVSYAKAAVFNLDEYVGLERGHPESYYSYMQRHLLGKIDIPPKQCHIPDGMAADLESECRRYDRVLEEAGPIDLQMLGIGHNGHIGFNEPDEELEHVTHIVELQEQTREANARFFGMPEKVPAQAITMGVGTILKAKRILLVVRGPDKADIVKRALQGPVTTKCPASFLQTHPDVTVLLDTDAGSGLG</sequence>